<dbReference type="Pfam" id="PF04335">
    <property type="entry name" value="VirB8"/>
    <property type="match status" value="1"/>
</dbReference>
<dbReference type="EMBL" id="FLUQ01000001">
    <property type="protein sequence ID" value="SBV93080.1"/>
    <property type="molecule type" value="Genomic_DNA"/>
</dbReference>
<dbReference type="CDD" id="cd16425">
    <property type="entry name" value="TrbF"/>
    <property type="match status" value="1"/>
</dbReference>
<evidence type="ECO:0000256" key="2">
    <source>
        <dbReference type="ARBA" id="ARBA00022692"/>
    </source>
</evidence>
<comment type="subcellular location">
    <subcellularLocation>
        <location evidence="1">Membrane</location>
        <topology evidence="1">Single-pass membrane protein</topology>
    </subcellularLocation>
</comment>
<evidence type="ECO:0000256" key="5">
    <source>
        <dbReference type="SAM" id="Phobius"/>
    </source>
</evidence>
<name>A0A212J0W8_9DELT</name>
<proteinExistence type="predicted"/>
<dbReference type="GO" id="GO:0016020">
    <property type="term" value="C:membrane"/>
    <property type="evidence" value="ECO:0007669"/>
    <property type="project" value="UniProtKB-SubCell"/>
</dbReference>
<evidence type="ECO:0000256" key="1">
    <source>
        <dbReference type="ARBA" id="ARBA00004167"/>
    </source>
</evidence>
<organism evidence="7">
    <name type="scientific">uncultured delta proteobacterium</name>
    <dbReference type="NCBI Taxonomy" id="34034"/>
    <lineage>
        <taxon>Bacteria</taxon>
        <taxon>Deltaproteobacteria</taxon>
        <taxon>environmental samples</taxon>
    </lineage>
</organism>
<keyword evidence="2 5" id="KW-0812">Transmembrane</keyword>
<dbReference type="InterPro" id="IPR035658">
    <property type="entry name" value="TrbF"/>
</dbReference>
<dbReference type="InterPro" id="IPR007430">
    <property type="entry name" value="VirB8"/>
</dbReference>
<dbReference type="AlphaFoldDB" id="A0A212J0W8"/>
<dbReference type="Gene3D" id="3.10.450.230">
    <property type="entry name" value="VirB8 protein"/>
    <property type="match status" value="1"/>
</dbReference>
<feature type="transmembrane region" description="Helical" evidence="5">
    <location>
        <begin position="43"/>
        <end position="63"/>
    </location>
</feature>
<keyword evidence="4 5" id="KW-0472">Membrane</keyword>
<reference evidence="7" key="1">
    <citation type="submission" date="2016-04" db="EMBL/GenBank/DDBJ databases">
        <authorList>
            <person name="Evans L.H."/>
            <person name="Alamgir A."/>
            <person name="Owens N."/>
            <person name="Weber N.D."/>
            <person name="Virtaneva K."/>
            <person name="Barbian K."/>
            <person name="Babar A."/>
            <person name="Rosenke K."/>
        </authorList>
    </citation>
    <scope>NUCLEOTIDE SEQUENCE</scope>
    <source>
        <strain evidence="7">86</strain>
    </source>
</reference>
<evidence type="ECO:0000313" key="7">
    <source>
        <dbReference type="EMBL" id="SBV93080.1"/>
    </source>
</evidence>
<evidence type="ECO:0000259" key="6">
    <source>
        <dbReference type="Pfam" id="PF04335"/>
    </source>
</evidence>
<dbReference type="InterPro" id="IPR032710">
    <property type="entry name" value="NTF2-like_dom_sf"/>
</dbReference>
<gene>
    <name evidence="7" type="ORF">KL86DPRO_10471</name>
</gene>
<dbReference type="SUPFAM" id="SSF54427">
    <property type="entry name" value="NTF2-like"/>
    <property type="match status" value="1"/>
</dbReference>
<sequence>MKFFKKTGKGAQPDPSDNPYITARQEWMERYGSYIARASQWRMAALLQSVSLIICLAALVVLLNQSQVIAYFVSVDKVGKTAVVKADSVPSTPPEIIQNAIAESITAWRTVTPDYHLQGEMVKKLSAYVAGSAKGVIKSWYEQNNPAVTAENGRMIHVEITQAPLPVSKTSYRVEWRETIRNHAGVVIESGNYVATVTIQIQKPISEKMLLANPGGVFITGLAFSKTFAANTPNAE</sequence>
<keyword evidence="3 5" id="KW-1133">Transmembrane helix</keyword>
<accession>A0A212J0W8</accession>
<evidence type="ECO:0000256" key="4">
    <source>
        <dbReference type="ARBA" id="ARBA00023136"/>
    </source>
</evidence>
<protein>
    <submittedName>
        <fullName evidence="7">Folate-binding protein YgfZ</fullName>
    </submittedName>
</protein>
<feature type="domain" description="Bacterial virulence protein VirB8" evidence="6">
    <location>
        <begin position="22"/>
        <end position="223"/>
    </location>
</feature>
<evidence type="ECO:0000256" key="3">
    <source>
        <dbReference type="ARBA" id="ARBA00022989"/>
    </source>
</evidence>